<reference evidence="1 2" key="1">
    <citation type="journal article" date="2017" name="Elife">
        <title>Extensive horizontal gene transfer in cheese-associated bacteria.</title>
        <authorList>
            <person name="Bonham K.S."/>
            <person name="Wolfe B.E."/>
            <person name="Dutton R.J."/>
        </authorList>
    </citation>
    <scope>NUCLEOTIDE SEQUENCE [LARGE SCALE GENOMIC DNA]</scope>
    <source>
        <strain evidence="1 2">341_9</strain>
    </source>
</reference>
<comment type="caution">
    <text evidence="1">The sequence shown here is derived from an EMBL/GenBank/DDBJ whole genome shotgun (WGS) entry which is preliminary data.</text>
</comment>
<organism evidence="1 2">
    <name type="scientific">Brachybacterium alimentarium</name>
    <dbReference type="NCBI Taxonomy" id="47845"/>
    <lineage>
        <taxon>Bacteria</taxon>
        <taxon>Bacillati</taxon>
        <taxon>Actinomycetota</taxon>
        <taxon>Actinomycetes</taxon>
        <taxon>Micrococcales</taxon>
        <taxon>Dermabacteraceae</taxon>
        <taxon>Brachybacterium</taxon>
    </lineage>
</organism>
<evidence type="ECO:0000313" key="1">
    <source>
        <dbReference type="EMBL" id="PCC39383.1"/>
    </source>
</evidence>
<dbReference type="Gene3D" id="2.40.110.10">
    <property type="entry name" value="Butyryl-CoA Dehydrogenase, subunit A, domain 2"/>
    <property type="match status" value="1"/>
</dbReference>
<dbReference type="EMBL" id="NRGR01000015">
    <property type="protein sequence ID" value="PCC39383.1"/>
    <property type="molecule type" value="Genomic_DNA"/>
</dbReference>
<dbReference type="AlphaFoldDB" id="A0A2A3YJ97"/>
<dbReference type="Proteomes" id="UP000218598">
    <property type="component" value="Unassembled WGS sequence"/>
</dbReference>
<gene>
    <name evidence="1" type="ORF">CIK66_08965</name>
</gene>
<dbReference type="GO" id="GO:0016627">
    <property type="term" value="F:oxidoreductase activity, acting on the CH-CH group of donors"/>
    <property type="evidence" value="ECO:0007669"/>
    <property type="project" value="InterPro"/>
</dbReference>
<name>A0A2A3YJ97_9MICO</name>
<protein>
    <recommendedName>
        <fullName evidence="3">Acyl-CoA dehydrogenase</fullName>
    </recommendedName>
</protein>
<dbReference type="InterPro" id="IPR009100">
    <property type="entry name" value="AcylCoA_DH/oxidase_NM_dom_sf"/>
</dbReference>
<sequence>MSPEAVTAPVRSRLGLAELPAGALPVLERAGERARAVDREGGDPWETLRELGQLGLLAAPLPLQVELIHALARRCTATAFSLWGHRSALEYHWVTGSTPPDGAEAGRLALASGMAPAYKEEAGLGEIPLVATDRPDGSLAVDGVLPWCSNLREGAWIVMPVRWEDGRRAIVRIARDAPGVGVTPLVGLMALDGTSSGVLCLEQVAVPAGGVLTQDVSGFRDRARAAFLLLQSGMCLGLAGAALDAAEAAADPVAQRVLADELEAGRADWESLRADLVRTVRAAAWDAGDAGDAGDVGEADAAAAAVSPRELVSVRLEVALLTGRATQLEQKTVGGRGYAQASDTSRRAREAAFLPVQSPTETHLRHLLVSADDSARSRP</sequence>
<dbReference type="SUPFAM" id="SSF56645">
    <property type="entry name" value="Acyl-CoA dehydrogenase NM domain-like"/>
    <property type="match status" value="1"/>
</dbReference>
<accession>A0A2A3YJ97</accession>
<dbReference type="InterPro" id="IPR046373">
    <property type="entry name" value="Acyl-CoA_Oxase/DH_mid-dom_sf"/>
</dbReference>
<proteinExistence type="predicted"/>
<keyword evidence="2" id="KW-1185">Reference proteome</keyword>
<evidence type="ECO:0000313" key="2">
    <source>
        <dbReference type="Proteomes" id="UP000218598"/>
    </source>
</evidence>
<evidence type="ECO:0008006" key="3">
    <source>
        <dbReference type="Google" id="ProtNLM"/>
    </source>
</evidence>